<evidence type="ECO:0000256" key="1">
    <source>
        <dbReference type="SAM" id="MobiDB-lite"/>
    </source>
</evidence>
<name>A0A5S6Q755_TRIMR</name>
<feature type="region of interest" description="Disordered" evidence="1">
    <location>
        <begin position="18"/>
        <end position="39"/>
    </location>
</feature>
<protein>
    <submittedName>
        <fullName evidence="3">Uncharacterized protein</fullName>
    </submittedName>
</protein>
<sequence length="109" mass="11989">MARRLTVMRGRIMTCEGARKERQRGAAPATVAPWSDKGVHGRGADLCGQKSTLTISRCTRRQRNAMYQILCTSSPAPPACRLALGPVGRQRRCQELKRQPSGRPKATCP</sequence>
<accession>A0A5S6Q755</accession>
<evidence type="ECO:0000313" key="3">
    <source>
        <dbReference type="WBParaSite" id="TMUE_1000003039.1"/>
    </source>
</evidence>
<organism evidence="2 3">
    <name type="scientific">Trichuris muris</name>
    <name type="common">Mouse whipworm</name>
    <dbReference type="NCBI Taxonomy" id="70415"/>
    <lineage>
        <taxon>Eukaryota</taxon>
        <taxon>Metazoa</taxon>
        <taxon>Ecdysozoa</taxon>
        <taxon>Nematoda</taxon>
        <taxon>Enoplea</taxon>
        <taxon>Dorylaimia</taxon>
        <taxon>Trichinellida</taxon>
        <taxon>Trichuridae</taxon>
        <taxon>Trichuris</taxon>
    </lineage>
</organism>
<dbReference type="AlphaFoldDB" id="A0A5S6Q755"/>
<proteinExistence type="predicted"/>
<dbReference type="WBParaSite" id="TMUE_1000003039.1">
    <property type="protein sequence ID" value="TMUE_1000003039.1"/>
    <property type="gene ID" value="WBGene00298590"/>
</dbReference>
<reference evidence="3" key="1">
    <citation type="submission" date="2019-12" db="UniProtKB">
        <authorList>
            <consortium name="WormBaseParasite"/>
        </authorList>
    </citation>
    <scope>IDENTIFICATION</scope>
</reference>
<evidence type="ECO:0000313" key="2">
    <source>
        <dbReference type="Proteomes" id="UP000046395"/>
    </source>
</evidence>
<keyword evidence="2" id="KW-1185">Reference proteome</keyword>
<dbReference type="Proteomes" id="UP000046395">
    <property type="component" value="Unassembled WGS sequence"/>
</dbReference>